<keyword evidence="3" id="KW-0539">Nucleus</keyword>
<dbReference type="GO" id="GO:0005634">
    <property type="term" value="C:nucleus"/>
    <property type="evidence" value="ECO:0007669"/>
    <property type="project" value="UniProtKB-UniRule"/>
</dbReference>
<accession>A0A8H4VQY6</accession>
<dbReference type="CDD" id="cd01389">
    <property type="entry name" value="HMG-box_ROX1-like"/>
    <property type="match status" value="1"/>
</dbReference>
<evidence type="ECO:0000256" key="1">
    <source>
        <dbReference type="ARBA" id="ARBA00023125"/>
    </source>
</evidence>
<feature type="region of interest" description="Disordered" evidence="4">
    <location>
        <begin position="121"/>
        <end position="192"/>
    </location>
</feature>
<dbReference type="PANTHER" id="PTHR10270">
    <property type="entry name" value="SOX TRANSCRIPTION FACTOR"/>
    <property type="match status" value="1"/>
</dbReference>
<name>A0A8H4VQY6_9AGAR</name>
<evidence type="ECO:0000256" key="4">
    <source>
        <dbReference type="SAM" id="MobiDB-lite"/>
    </source>
</evidence>
<dbReference type="SUPFAM" id="SSF47095">
    <property type="entry name" value="HMG-box"/>
    <property type="match status" value="1"/>
</dbReference>
<dbReference type="PROSITE" id="PS50118">
    <property type="entry name" value="HMG_BOX_2"/>
    <property type="match status" value="1"/>
</dbReference>
<dbReference type="InterPro" id="IPR009071">
    <property type="entry name" value="HMG_box_dom"/>
</dbReference>
<protein>
    <recommendedName>
        <fullName evidence="5">HMG box domain-containing protein</fullName>
    </recommendedName>
</protein>
<dbReference type="GO" id="GO:0030154">
    <property type="term" value="P:cell differentiation"/>
    <property type="evidence" value="ECO:0007669"/>
    <property type="project" value="TreeGrafter"/>
</dbReference>
<feature type="compositionally biased region" description="Basic residues" evidence="4">
    <location>
        <begin position="124"/>
        <end position="138"/>
    </location>
</feature>
<dbReference type="GO" id="GO:0000978">
    <property type="term" value="F:RNA polymerase II cis-regulatory region sequence-specific DNA binding"/>
    <property type="evidence" value="ECO:0007669"/>
    <property type="project" value="TreeGrafter"/>
</dbReference>
<dbReference type="EMBL" id="JAACJL010000017">
    <property type="protein sequence ID" value="KAF4618807.1"/>
    <property type="molecule type" value="Genomic_DNA"/>
</dbReference>
<reference evidence="6 7" key="1">
    <citation type="submission" date="2019-12" db="EMBL/GenBank/DDBJ databases">
        <authorList>
            <person name="Floudas D."/>
            <person name="Bentzer J."/>
            <person name="Ahren D."/>
            <person name="Johansson T."/>
            <person name="Persson P."/>
            <person name="Tunlid A."/>
        </authorList>
    </citation>
    <scope>NUCLEOTIDE SEQUENCE [LARGE SCALE GENOMIC DNA]</scope>
    <source>
        <strain evidence="6 7">CBS 102.39</strain>
    </source>
</reference>
<comment type="caution">
    <text evidence="6">The sequence shown here is derived from an EMBL/GenBank/DDBJ whole genome shotgun (WGS) entry which is preliminary data.</text>
</comment>
<keyword evidence="2" id="KW-0804">Transcription</keyword>
<dbReference type="AlphaFoldDB" id="A0A8H4VQY6"/>
<dbReference type="SMART" id="SM00398">
    <property type="entry name" value="HMG"/>
    <property type="match status" value="1"/>
</dbReference>
<gene>
    <name evidence="6" type="ORF">D9613_010066</name>
</gene>
<keyword evidence="1 3" id="KW-0238">DNA-binding</keyword>
<feature type="region of interest" description="Disordered" evidence="4">
    <location>
        <begin position="1"/>
        <end position="23"/>
    </location>
</feature>
<dbReference type="Proteomes" id="UP000521872">
    <property type="component" value="Unassembled WGS sequence"/>
</dbReference>
<organism evidence="6 7">
    <name type="scientific">Agrocybe pediades</name>
    <dbReference type="NCBI Taxonomy" id="84607"/>
    <lineage>
        <taxon>Eukaryota</taxon>
        <taxon>Fungi</taxon>
        <taxon>Dikarya</taxon>
        <taxon>Basidiomycota</taxon>
        <taxon>Agaricomycotina</taxon>
        <taxon>Agaricomycetes</taxon>
        <taxon>Agaricomycetidae</taxon>
        <taxon>Agaricales</taxon>
        <taxon>Agaricineae</taxon>
        <taxon>Strophariaceae</taxon>
        <taxon>Agrocybe</taxon>
    </lineage>
</organism>
<feature type="compositionally biased region" description="Polar residues" evidence="4">
    <location>
        <begin position="9"/>
        <end position="18"/>
    </location>
</feature>
<dbReference type="InterPro" id="IPR050140">
    <property type="entry name" value="SRY-related_HMG-box_TF-like"/>
</dbReference>
<dbReference type="Pfam" id="PF00505">
    <property type="entry name" value="HMG_box"/>
    <property type="match status" value="1"/>
</dbReference>
<evidence type="ECO:0000313" key="7">
    <source>
        <dbReference type="Proteomes" id="UP000521872"/>
    </source>
</evidence>
<evidence type="ECO:0000256" key="3">
    <source>
        <dbReference type="PROSITE-ProRule" id="PRU00267"/>
    </source>
</evidence>
<feature type="compositionally biased region" description="Low complexity" evidence="4">
    <location>
        <begin position="142"/>
        <end position="189"/>
    </location>
</feature>
<evidence type="ECO:0000256" key="2">
    <source>
        <dbReference type="ARBA" id="ARBA00023163"/>
    </source>
</evidence>
<evidence type="ECO:0000313" key="6">
    <source>
        <dbReference type="EMBL" id="KAF4618807.1"/>
    </source>
</evidence>
<dbReference type="GO" id="GO:0001228">
    <property type="term" value="F:DNA-binding transcription activator activity, RNA polymerase II-specific"/>
    <property type="evidence" value="ECO:0007669"/>
    <property type="project" value="TreeGrafter"/>
</dbReference>
<feature type="DNA-binding region" description="HMG box" evidence="3">
    <location>
        <begin position="53"/>
        <end position="122"/>
    </location>
</feature>
<proteinExistence type="predicted"/>
<dbReference type="Gene3D" id="1.10.30.10">
    <property type="entry name" value="High mobility group box domain"/>
    <property type="match status" value="1"/>
</dbReference>
<keyword evidence="7" id="KW-1185">Reference proteome</keyword>
<dbReference type="PANTHER" id="PTHR10270:SF161">
    <property type="entry name" value="SEX-DETERMINING REGION Y PROTEIN"/>
    <property type="match status" value="1"/>
</dbReference>
<dbReference type="InterPro" id="IPR036910">
    <property type="entry name" value="HMG_box_dom_sf"/>
</dbReference>
<evidence type="ECO:0000259" key="5">
    <source>
        <dbReference type="PROSITE" id="PS50118"/>
    </source>
</evidence>
<sequence length="348" mass="37937">MPAQRTHKSNSASNTVISENRLPDLSVPSPSTIPLLLNSFLDPAHYLEDDGHIKRTSNAFFLFRSHVNEDLKQKGSAALLQDKHSQAVGRLWKTLSPKDKAPYLALANQVKAIHANAYPDYRYRPAKSQRAQGKRARKPATSSSPPSMSASPSPSSSSSSSLSSPPSLSPSSSRSRSSSSSPSPSSSSSEGTSLPFLVSCTSAGTVAEPAPFTSLSPFLFPLDEFPTNDSNPIVFDGNMDFPLDPQEMGFSQLVISTGDAFLEEQVQPSSYNHPYYHDGSFNPDAYNWPSTQPEEYQHPLSQTFPMDDVDGHVVGENNTFWNPDFFFGQCTPMAEDMILSIDPSLLHS</sequence>
<feature type="domain" description="HMG box" evidence="5">
    <location>
        <begin position="53"/>
        <end position="122"/>
    </location>
</feature>